<dbReference type="SUPFAM" id="SSF57850">
    <property type="entry name" value="RING/U-box"/>
    <property type="match status" value="1"/>
</dbReference>
<evidence type="ECO:0000256" key="3">
    <source>
        <dbReference type="ARBA" id="ARBA00022679"/>
    </source>
</evidence>
<feature type="transmembrane region" description="Helical" evidence="11">
    <location>
        <begin position="209"/>
        <end position="230"/>
    </location>
</feature>
<protein>
    <submittedName>
        <fullName evidence="13">RING-H2 finger protein ATL30</fullName>
    </submittedName>
</protein>
<evidence type="ECO:0000256" key="11">
    <source>
        <dbReference type="SAM" id="Phobius"/>
    </source>
</evidence>
<comment type="subcellular location">
    <subcellularLocation>
        <location evidence="1">Endomembrane system</location>
        <topology evidence="1">Multi-pass membrane protein</topology>
    </subcellularLocation>
</comment>
<dbReference type="AlphaFoldDB" id="A0AAV9ADS8"/>
<evidence type="ECO:0000256" key="1">
    <source>
        <dbReference type="ARBA" id="ARBA00004127"/>
    </source>
</evidence>
<reference evidence="13" key="2">
    <citation type="submission" date="2023-06" db="EMBL/GenBank/DDBJ databases">
        <authorList>
            <person name="Ma L."/>
            <person name="Liu K.-W."/>
            <person name="Li Z."/>
            <person name="Hsiao Y.-Y."/>
            <person name="Qi Y."/>
            <person name="Fu T."/>
            <person name="Tang G."/>
            <person name="Zhang D."/>
            <person name="Sun W.-H."/>
            <person name="Liu D.-K."/>
            <person name="Li Y."/>
            <person name="Chen G.-Z."/>
            <person name="Liu X.-D."/>
            <person name="Liao X.-Y."/>
            <person name="Jiang Y.-T."/>
            <person name="Yu X."/>
            <person name="Hao Y."/>
            <person name="Huang J."/>
            <person name="Zhao X.-W."/>
            <person name="Ke S."/>
            <person name="Chen Y.-Y."/>
            <person name="Wu W.-L."/>
            <person name="Hsu J.-L."/>
            <person name="Lin Y.-F."/>
            <person name="Huang M.-D."/>
            <person name="Li C.-Y."/>
            <person name="Huang L."/>
            <person name="Wang Z.-W."/>
            <person name="Zhao X."/>
            <person name="Zhong W.-Y."/>
            <person name="Peng D.-H."/>
            <person name="Ahmad S."/>
            <person name="Lan S."/>
            <person name="Zhang J.-S."/>
            <person name="Tsai W.-C."/>
            <person name="Van De Peer Y."/>
            <person name="Liu Z.-J."/>
        </authorList>
    </citation>
    <scope>NUCLEOTIDE SEQUENCE</scope>
    <source>
        <strain evidence="13">SCP</strain>
        <tissue evidence="13">Leaves</tissue>
    </source>
</reference>
<dbReference type="InterPro" id="IPR013083">
    <property type="entry name" value="Znf_RING/FYVE/PHD"/>
</dbReference>
<keyword evidence="3" id="KW-0808">Transferase</keyword>
<feature type="transmembrane region" description="Helical" evidence="11">
    <location>
        <begin position="165"/>
        <end position="186"/>
    </location>
</feature>
<keyword evidence="7" id="KW-0862">Zinc</keyword>
<evidence type="ECO:0000259" key="12">
    <source>
        <dbReference type="PROSITE" id="PS50089"/>
    </source>
</evidence>
<evidence type="ECO:0000256" key="6">
    <source>
        <dbReference type="ARBA" id="ARBA00022771"/>
    </source>
</evidence>
<dbReference type="PROSITE" id="PS50089">
    <property type="entry name" value="ZF_RING_2"/>
    <property type="match status" value="1"/>
</dbReference>
<dbReference type="Proteomes" id="UP001179952">
    <property type="component" value="Unassembled WGS sequence"/>
</dbReference>
<evidence type="ECO:0000313" key="14">
    <source>
        <dbReference type="Proteomes" id="UP001179952"/>
    </source>
</evidence>
<dbReference type="InterPro" id="IPR057992">
    <property type="entry name" value="TPR_SYVN1_N"/>
</dbReference>
<keyword evidence="14" id="KW-1185">Reference proteome</keyword>
<keyword evidence="8 11" id="KW-1133">Transmembrane helix</keyword>
<name>A0AAV9ADS8_ACOGR</name>
<organism evidence="13 14">
    <name type="scientific">Acorus gramineus</name>
    <name type="common">Dwarf sweet flag</name>
    <dbReference type="NCBI Taxonomy" id="55184"/>
    <lineage>
        <taxon>Eukaryota</taxon>
        <taxon>Viridiplantae</taxon>
        <taxon>Streptophyta</taxon>
        <taxon>Embryophyta</taxon>
        <taxon>Tracheophyta</taxon>
        <taxon>Spermatophyta</taxon>
        <taxon>Magnoliopsida</taxon>
        <taxon>Liliopsida</taxon>
        <taxon>Acoraceae</taxon>
        <taxon>Acorus</taxon>
    </lineage>
</organism>
<gene>
    <name evidence="13" type="ORF">QJS04_geneDACA008898</name>
</gene>
<dbReference type="SMART" id="SM00184">
    <property type="entry name" value="RING"/>
    <property type="match status" value="1"/>
</dbReference>
<evidence type="ECO:0000256" key="5">
    <source>
        <dbReference type="ARBA" id="ARBA00022723"/>
    </source>
</evidence>
<evidence type="ECO:0000256" key="10">
    <source>
        <dbReference type="PROSITE-ProRule" id="PRU00175"/>
    </source>
</evidence>
<comment type="caution">
    <text evidence="13">The sequence shown here is derived from an EMBL/GenBank/DDBJ whole genome shotgun (WGS) entry which is preliminary data.</text>
</comment>
<feature type="transmembrane region" description="Helical" evidence="11">
    <location>
        <begin position="32"/>
        <end position="56"/>
    </location>
</feature>
<dbReference type="InterPro" id="IPR001841">
    <property type="entry name" value="Znf_RING"/>
</dbReference>
<evidence type="ECO:0000256" key="4">
    <source>
        <dbReference type="ARBA" id="ARBA00022692"/>
    </source>
</evidence>
<evidence type="ECO:0000256" key="8">
    <source>
        <dbReference type="ARBA" id="ARBA00022989"/>
    </source>
</evidence>
<evidence type="ECO:0000256" key="7">
    <source>
        <dbReference type="ARBA" id="ARBA00022833"/>
    </source>
</evidence>
<evidence type="ECO:0000313" key="13">
    <source>
        <dbReference type="EMBL" id="KAK1262471.1"/>
    </source>
</evidence>
<keyword evidence="4 11" id="KW-0812">Transmembrane</keyword>
<keyword evidence="6 10" id="KW-0863">Zinc-finger</keyword>
<keyword evidence="5" id="KW-0479">Metal-binding</keyword>
<dbReference type="GO" id="GO:0036503">
    <property type="term" value="P:ERAD pathway"/>
    <property type="evidence" value="ECO:0007669"/>
    <property type="project" value="TreeGrafter"/>
</dbReference>
<sequence length="339" mass="39414">MRLQMFAGAISAATIAVIYPLFPDMVSLSDSIIFPLILWTMGAVFMWYLFLSLFIIGSSQQEVEMLIEGFGRESFNIICNVILFKKFFAIQNLRMAFALYLVKILGLLGQKRTEHIQMRSNISLLSHIMNIGLLVLLLVVDALLFSQAKHLIDTWQVSVSLYFSLEYMISVIMTGAILLKYFFYVIDMRVEANWARKLVNLDYTFHLDFIRDVLFLSMNFCFLLSIYVGLDIRLSLILADKHWEIFCNLKTCVNDFVRRWKITSTYERYPDATSQELNANDDKCGICYEDMYTAKKLKCRHLFHFQCLLQWLMEREHASCPICRSSIAPPENEPHKSKG</sequence>
<dbReference type="GO" id="GO:0008270">
    <property type="term" value="F:zinc ion binding"/>
    <property type="evidence" value="ECO:0007669"/>
    <property type="project" value="UniProtKB-KW"/>
</dbReference>
<accession>A0AAV9ADS8</accession>
<reference evidence="13" key="1">
    <citation type="journal article" date="2023" name="Nat. Commun.">
        <title>Diploid and tetraploid genomes of Acorus and the evolution of monocots.</title>
        <authorList>
            <person name="Ma L."/>
            <person name="Liu K.W."/>
            <person name="Li Z."/>
            <person name="Hsiao Y.Y."/>
            <person name="Qi Y."/>
            <person name="Fu T."/>
            <person name="Tang G.D."/>
            <person name="Zhang D."/>
            <person name="Sun W.H."/>
            <person name="Liu D.K."/>
            <person name="Li Y."/>
            <person name="Chen G.Z."/>
            <person name="Liu X.D."/>
            <person name="Liao X.Y."/>
            <person name="Jiang Y.T."/>
            <person name="Yu X."/>
            <person name="Hao Y."/>
            <person name="Huang J."/>
            <person name="Zhao X.W."/>
            <person name="Ke S."/>
            <person name="Chen Y.Y."/>
            <person name="Wu W.L."/>
            <person name="Hsu J.L."/>
            <person name="Lin Y.F."/>
            <person name="Huang M.D."/>
            <person name="Li C.Y."/>
            <person name="Huang L."/>
            <person name="Wang Z.W."/>
            <person name="Zhao X."/>
            <person name="Zhong W.Y."/>
            <person name="Peng D.H."/>
            <person name="Ahmad S."/>
            <person name="Lan S."/>
            <person name="Zhang J.S."/>
            <person name="Tsai W.C."/>
            <person name="Van de Peer Y."/>
            <person name="Liu Z.J."/>
        </authorList>
    </citation>
    <scope>NUCLEOTIDE SEQUENCE</scope>
    <source>
        <strain evidence="13">SCP</strain>
    </source>
</reference>
<evidence type="ECO:0000256" key="2">
    <source>
        <dbReference type="ARBA" id="ARBA00004906"/>
    </source>
</evidence>
<feature type="transmembrane region" description="Helical" evidence="11">
    <location>
        <begin position="77"/>
        <end position="102"/>
    </location>
</feature>
<dbReference type="Gene3D" id="3.30.40.10">
    <property type="entry name" value="Zinc/RING finger domain, C3HC4 (zinc finger)"/>
    <property type="match status" value="1"/>
</dbReference>
<dbReference type="GO" id="GO:0061630">
    <property type="term" value="F:ubiquitin protein ligase activity"/>
    <property type="evidence" value="ECO:0007669"/>
    <property type="project" value="UniProtKB-EC"/>
</dbReference>
<evidence type="ECO:0000256" key="9">
    <source>
        <dbReference type="ARBA" id="ARBA00023136"/>
    </source>
</evidence>
<dbReference type="PANTHER" id="PTHR22763">
    <property type="entry name" value="RING ZINC FINGER PROTEIN"/>
    <property type="match status" value="1"/>
</dbReference>
<proteinExistence type="predicted"/>
<dbReference type="PANTHER" id="PTHR22763:SF184">
    <property type="entry name" value="E3 UBIQUITIN-PROTEIN LIGASE SYNOVIOLIN"/>
    <property type="match status" value="1"/>
</dbReference>
<feature type="domain" description="RING-type" evidence="12">
    <location>
        <begin position="284"/>
        <end position="324"/>
    </location>
</feature>
<dbReference type="EMBL" id="JAUJYN010000010">
    <property type="protein sequence ID" value="KAK1262471.1"/>
    <property type="molecule type" value="Genomic_DNA"/>
</dbReference>
<dbReference type="GO" id="GO:0005789">
    <property type="term" value="C:endoplasmic reticulum membrane"/>
    <property type="evidence" value="ECO:0007669"/>
    <property type="project" value="UniProtKB-SubCell"/>
</dbReference>
<dbReference type="InterPro" id="IPR050731">
    <property type="entry name" value="HRD1_E3_ubiq-ligases"/>
</dbReference>
<keyword evidence="9 11" id="KW-0472">Membrane</keyword>
<comment type="pathway">
    <text evidence="2">Protein modification; protein ubiquitination.</text>
</comment>
<dbReference type="GO" id="GO:0043161">
    <property type="term" value="P:proteasome-mediated ubiquitin-dependent protein catabolic process"/>
    <property type="evidence" value="ECO:0007669"/>
    <property type="project" value="TreeGrafter"/>
</dbReference>
<feature type="transmembrane region" description="Helical" evidence="11">
    <location>
        <begin position="122"/>
        <end position="144"/>
    </location>
</feature>
<dbReference type="Pfam" id="PF25563">
    <property type="entry name" value="TPR_SYVN1_N"/>
    <property type="match status" value="1"/>
</dbReference>
<dbReference type="Pfam" id="PF13639">
    <property type="entry name" value="zf-RING_2"/>
    <property type="match status" value="1"/>
</dbReference>